<dbReference type="CDD" id="cd01362">
    <property type="entry name" value="Fumarase_classII"/>
    <property type="match status" value="1"/>
</dbReference>
<comment type="pathway">
    <text evidence="2">Carbohydrate metabolism; tricarboxylic acid cycle; (S)-malate from fumarate: step 1/1.</text>
</comment>
<feature type="domain" description="Fumarate lyase N-terminal" evidence="3">
    <location>
        <begin position="11"/>
        <end position="333"/>
    </location>
</feature>
<dbReference type="InterPro" id="IPR018951">
    <property type="entry name" value="Fumarase_C_C"/>
</dbReference>
<keyword evidence="1 2" id="KW-0456">Lyase</keyword>
<feature type="binding site" evidence="2">
    <location>
        <begin position="130"/>
        <end position="132"/>
    </location>
    <ligand>
        <name>substrate</name>
    </ligand>
</feature>
<keyword evidence="2" id="KW-0816">Tricarboxylic acid cycle</keyword>
<comment type="function">
    <text evidence="2">Involved in the TCA cycle. Catalyzes the stereospecific interconversion of fumarate to L-malate.</text>
</comment>
<dbReference type="PROSITE" id="PS00163">
    <property type="entry name" value="FUMARATE_LYASES"/>
    <property type="match status" value="1"/>
</dbReference>
<dbReference type="PANTHER" id="PTHR11444">
    <property type="entry name" value="ASPARTATEAMMONIA/ARGININOSUCCINATE/ADENYLOSUCCINATE LYASE"/>
    <property type="match status" value="1"/>
</dbReference>
<feature type="binding site" evidence="2">
    <location>
        <position position="178"/>
    </location>
    <ligand>
        <name>substrate</name>
    </ligand>
</feature>
<accession>A0ABS6TDZ7</accession>
<comment type="caution">
    <text evidence="5">The sequence shown here is derived from an EMBL/GenBank/DDBJ whole genome shotgun (WGS) entry which is preliminary data.</text>
</comment>
<evidence type="ECO:0000313" key="6">
    <source>
        <dbReference type="Proteomes" id="UP000774130"/>
    </source>
</evidence>
<feature type="binding site" description="in site B" evidence="2">
    <location>
        <begin position="120"/>
        <end position="123"/>
    </location>
    <ligand>
        <name>substrate</name>
    </ligand>
</feature>
<dbReference type="Pfam" id="PF00206">
    <property type="entry name" value="Lyase_1"/>
    <property type="match status" value="1"/>
</dbReference>
<evidence type="ECO:0000259" key="3">
    <source>
        <dbReference type="Pfam" id="PF00206"/>
    </source>
</evidence>
<sequence>MNTRTEHDSLGAIEVPEDALWGAQTERSRQNFKIGGEKMPPELLEALVTIKKMAAIANHQVGKLSSQKAEAIKNACDQLLTQKNWSQFPLVIWQTGSGTQTNMNANEVIAHLASQETPIHPNDDVNMSQSSNDVFPTAIHLAATMTIEKNLLPAIHQTIATLEDLEEENQDVIKIGRTHLQDATPITFGQEISGWKAGFEHNENMLIATLAELKQLAIGGTAVGTGLNASKIYEEAFIVALNKATGIHFMSESNKFHALANRDAVVFASGALKATAANAMKMANDIRWLASGPRSGIGEITLPTNEPGSSIMPGKINPTQSEALTMVALQVMGNDATIGMAASQGNFELNVYLPLIAYDLLQSIRLLTDSLHSFREKCLVGITVNQERMTELLDNSLMLVTALNSHIGYDKGAEIAKKAHQEGTTLKAAALSLGYLTETEYDLWVRPEKMIGEIDR</sequence>
<keyword evidence="2" id="KW-0963">Cytoplasm</keyword>
<evidence type="ECO:0000256" key="1">
    <source>
        <dbReference type="ARBA" id="ARBA00023239"/>
    </source>
</evidence>
<dbReference type="InterPro" id="IPR005677">
    <property type="entry name" value="Fum_hydII"/>
</dbReference>
<evidence type="ECO:0000259" key="4">
    <source>
        <dbReference type="Pfam" id="PF10415"/>
    </source>
</evidence>
<protein>
    <recommendedName>
        <fullName evidence="2">Fumarate hydratase class II</fullName>
        <shortName evidence="2">Fumarase C</shortName>
        <ecNumber evidence="2">4.2.1.2</ecNumber>
    </recommendedName>
    <alternativeName>
        <fullName evidence="2">Aerobic fumarase</fullName>
    </alternativeName>
    <alternativeName>
        <fullName evidence="2">Iron-independent fumarase</fullName>
    </alternativeName>
</protein>
<dbReference type="Proteomes" id="UP000774130">
    <property type="component" value="Unassembled WGS sequence"/>
</dbReference>
<dbReference type="Pfam" id="PF10415">
    <property type="entry name" value="FumaraseC_C"/>
    <property type="match status" value="1"/>
</dbReference>
<dbReference type="PANTHER" id="PTHR11444:SF1">
    <property type="entry name" value="FUMARATE HYDRATASE, MITOCHONDRIAL"/>
    <property type="match status" value="1"/>
</dbReference>
<comment type="subunit">
    <text evidence="2">Homotetramer.</text>
</comment>
<dbReference type="EMBL" id="JAHUZB010000004">
    <property type="protein sequence ID" value="MBV7391131.1"/>
    <property type="molecule type" value="Genomic_DNA"/>
</dbReference>
<feature type="site" description="Important for catalytic activity" evidence="2">
    <location>
        <position position="322"/>
    </location>
</feature>
<dbReference type="EC" id="4.2.1.2" evidence="2"/>
<feature type="binding site" evidence="2">
    <location>
        <begin position="97"/>
        <end position="99"/>
    </location>
    <ligand>
        <name>substrate</name>
    </ligand>
</feature>
<comment type="similarity">
    <text evidence="2">Belongs to the class-II fumarase/aspartase family. Fumarase subfamily.</text>
</comment>
<dbReference type="RefSeq" id="WP_218326224.1">
    <property type="nucleotide sequence ID" value="NZ_JAHUZB010000004.1"/>
</dbReference>
<dbReference type="InterPro" id="IPR022761">
    <property type="entry name" value="Fumarate_lyase_N"/>
</dbReference>
<comment type="catalytic activity">
    <reaction evidence="2">
        <text>(S)-malate = fumarate + H2O</text>
        <dbReference type="Rhea" id="RHEA:12460"/>
        <dbReference type="ChEBI" id="CHEBI:15377"/>
        <dbReference type="ChEBI" id="CHEBI:15589"/>
        <dbReference type="ChEBI" id="CHEBI:29806"/>
        <dbReference type="EC" id="4.2.1.2"/>
    </reaction>
</comment>
<dbReference type="GO" id="GO:0004333">
    <property type="term" value="F:fumarate hydratase activity"/>
    <property type="evidence" value="ECO:0007669"/>
    <property type="project" value="UniProtKB-EC"/>
</dbReference>
<name>A0ABS6TDZ7_9ENTE</name>
<feature type="binding site" evidence="2">
    <location>
        <position position="310"/>
    </location>
    <ligand>
        <name>substrate</name>
    </ligand>
</feature>
<keyword evidence="6" id="KW-1185">Reference proteome</keyword>
<gene>
    <name evidence="2 5" type="primary">fumC</name>
    <name evidence="5" type="ORF">KUA55_10600</name>
</gene>
<comment type="miscellaneous">
    <text evidence="2">There are 2 substrate-binding sites: the catalytic A site, and the non-catalytic B site that may play a role in the transfer of substrate or product between the active site and the solvent. Alternatively, the B site may bind allosteric effectors.</text>
</comment>
<dbReference type="HAMAP" id="MF_00743">
    <property type="entry name" value="FumaraseC"/>
    <property type="match status" value="1"/>
</dbReference>
<reference evidence="5 6" key="1">
    <citation type="submission" date="2021-06" db="EMBL/GenBank/DDBJ databases">
        <title>Enterococcus alishanensis sp. nov., a novel lactic acid bacterium isolated from fresh coffee beans.</title>
        <authorList>
            <person name="Chen Y.-S."/>
        </authorList>
    </citation>
    <scope>NUCLEOTIDE SEQUENCE [LARGE SCALE GENOMIC DNA]</scope>
    <source>
        <strain evidence="5 6">ALS3</strain>
    </source>
</reference>
<proteinExistence type="inferred from homology"/>
<feature type="active site" evidence="2">
    <location>
        <position position="309"/>
    </location>
</feature>
<evidence type="ECO:0000313" key="5">
    <source>
        <dbReference type="EMBL" id="MBV7391131.1"/>
    </source>
</evidence>
<organism evidence="5 6">
    <name type="scientific">Enterococcus alishanensis</name>
    <dbReference type="NCBI Taxonomy" id="1303817"/>
    <lineage>
        <taxon>Bacteria</taxon>
        <taxon>Bacillati</taxon>
        <taxon>Bacillota</taxon>
        <taxon>Bacilli</taxon>
        <taxon>Lactobacillales</taxon>
        <taxon>Enterococcaceae</taxon>
        <taxon>Enterococcus</taxon>
    </lineage>
</organism>
<dbReference type="NCBIfam" id="TIGR00979">
    <property type="entry name" value="fumC_II"/>
    <property type="match status" value="1"/>
</dbReference>
<dbReference type="InterPro" id="IPR020557">
    <property type="entry name" value="Fumarate_lyase_CS"/>
</dbReference>
<feature type="active site" description="Proton donor/acceptor" evidence="2">
    <location>
        <position position="179"/>
    </location>
</feature>
<evidence type="ECO:0000256" key="2">
    <source>
        <dbReference type="HAMAP-Rule" id="MF_00743"/>
    </source>
</evidence>
<comment type="subcellular location">
    <subcellularLocation>
        <location evidence="2">Cytoplasm</location>
    </subcellularLocation>
</comment>
<feature type="domain" description="Fumarase C C-terminal" evidence="4">
    <location>
        <begin position="399"/>
        <end position="451"/>
    </location>
</feature>
<feature type="binding site" evidence="2">
    <location>
        <begin position="315"/>
        <end position="317"/>
    </location>
    <ligand>
        <name>substrate</name>
    </ligand>
</feature>